<dbReference type="Proteomes" id="UP000009022">
    <property type="component" value="Unassembled WGS sequence"/>
</dbReference>
<evidence type="ECO:0000256" key="4">
    <source>
        <dbReference type="ARBA" id="ARBA00022723"/>
    </source>
</evidence>
<dbReference type="HOGENOM" id="CLU_687590_0_0_1"/>
<evidence type="ECO:0000256" key="1">
    <source>
        <dbReference type="ARBA" id="ARBA00004167"/>
    </source>
</evidence>
<keyword evidence="13" id="KW-1185">Reference proteome</keyword>
<evidence type="ECO:0000313" key="13">
    <source>
        <dbReference type="Proteomes" id="UP000009022"/>
    </source>
</evidence>
<keyword evidence="5 9" id="KW-0863">Zinc-finger</keyword>
<dbReference type="InterPro" id="IPR013083">
    <property type="entry name" value="Znf_RING/FYVE/PHD"/>
</dbReference>
<evidence type="ECO:0000259" key="11">
    <source>
        <dbReference type="PROSITE" id="PS50089"/>
    </source>
</evidence>
<name>B3SCQ0_TRIAD</name>
<feature type="region of interest" description="Disordered" evidence="10">
    <location>
        <begin position="345"/>
        <end position="376"/>
    </location>
</feature>
<gene>
    <name evidence="12" type="ORF">TRIADDRAFT_62055</name>
</gene>
<dbReference type="AlphaFoldDB" id="B3SCQ0"/>
<dbReference type="Pfam" id="PF25993">
    <property type="entry name" value="zf-B_box_ZFPL1"/>
    <property type="match status" value="1"/>
</dbReference>
<keyword evidence="7" id="KW-1133">Transmembrane helix</keyword>
<protein>
    <recommendedName>
        <fullName evidence="11">RING-type domain-containing protein</fullName>
    </recommendedName>
</protein>
<dbReference type="PANTHER" id="PTHR12981:SF0">
    <property type="entry name" value="ZINC FINGER PROTEIN-LIKE 1"/>
    <property type="match status" value="1"/>
</dbReference>
<evidence type="ECO:0000313" key="12">
    <source>
        <dbReference type="EMBL" id="EDV19491.1"/>
    </source>
</evidence>
<feature type="compositionally biased region" description="Basic and acidic residues" evidence="10">
    <location>
        <begin position="349"/>
        <end position="360"/>
    </location>
</feature>
<evidence type="ECO:0000256" key="3">
    <source>
        <dbReference type="ARBA" id="ARBA00022692"/>
    </source>
</evidence>
<dbReference type="Gene3D" id="3.30.40.10">
    <property type="entry name" value="Zinc/RING finger domain, C3HC4 (zinc finger)"/>
    <property type="match status" value="1"/>
</dbReference>
<evidence type="ECO:0000256" key="9">
    <source>
        <dbReference type="PROSITE-ProRule" id="PRU00175"/>
    </source>
</evidence>
<dbReference type="OrthoDB" id="1916590at2759"/>
<dbReference type="eggNOG" id="KOG3970">
    <property type="taxonomic scope" value="Eukaryota"/>
</dbReference>
<keyword evidence="4" id="KW-0479">Metal-binding</keyword>
<dbReference type="GeneID" id="6759242"/>
<evidence type="ECO:0000256" key="5">
    <source>
        <dbReference type="ARBA" id="ARBA00022771"/>
    </source>
</evidence>
<feature type="compositionally biased region" description="Low complexity" evidence="10">
    <location>
        <begin position="266"/>
        <end position="284"/>
    </location>
</feature>
<dbReference type="PANTHER" id="PTHR12981">
    <property type="entry name" value="ZINC FINGER PROTEIN-LIKE 1"/>
    <property type="match status" value="1"/>
</dbReference>
<dbReference type="InParanoid" id="B3SCQ0"/>
<dbReference type="PhylomeDB" id="B3SCQ0"/>
<evidence type="ECO:0000256" key="6">
    <source>
        <dbReference type="ARBA" id="ARBA00022833"/>
    </source>
</evidence>
<proteinExistence type="inferred from homology"/>
<keyword evidence="8" id="KW-0472">Membrane</keyword>
<dbReference type="GO" id="GO:0005794">
    <property type="term" value="C:Golgi apparatus"/>
    <property type="evidence" value="ECO:0000318"/>
    <property type="project" value="GO_Central"/>
</dbReference>
<feature type="domain" description="RING-type" evidence="11">
    <location>
        <begin position="116"/>
        <end position="166"/>
    </location>
</feature>
<dbReference type="CTD" id="6759242"/>
<feature type="region of interest" description="Disordered" evidence="10">
    <location>
        <begin position="261"/>
        <end position="284"/>
    </location>
</feature>
<dbReference type="InterPro" id="IPR058730">
    <property type="entry name" value="U-box_ZFPL1-like"/>
</dbReference>
<dbReference type="InterPro" id="IPR058731">
    <property type="entry name" value="Znf-B_box_ZFPL1-like"/>
</dbReference>
<keyword evidence="6" id="KW-0862">Zinc</keyword>
<accession>B3SCQ0</accession>
<evidence type="ECO:0000256" key="10">
    <source>
        <dbReference type="SAM" id="MobiDB-lite"/>
    </source>
</evidence>
<dbReference type="GO" id="GO:0016020">
    <property type="term" value="C:membrane"/>
    <property type="evidence" value="ECO:0007669"/>
    <property type="project" value="UniProtKB-SubCell"/>
</dbReference>
<dbReference type="RefSeq" id="XP_002118008.1">
    <property type="nucleotide sequence ID" value="XM_002117972.1"/>
</dbReference>
<dbReference type="GO" id="GO:0008270">
    <property type="term" value="F:zinc ion binding"/>
    <property type="evidence" value="ECO:0007669"/>
    <property type="project" value="UniProtKB-KW"/>
</dbReference>
<evidence type="ECO:0000256" key="8">
    <source>
        <dbReference type="ARBA" id="ARBA00023136"/>
    </source>
</evidence>
<organism evidence="12 13">
    <name type="scientific">Trichoplax adhaerens</name>
    <name type="common">Trichoplax reptans</name>
    <dbReference type="NCBI Taxonomy" id="10228"/>
    <lineage>
        <taxon>Eukaryota</taxon>
        <taxon>Metazoa</taxon>
        <taxon>Placozoa</taxon>
        <taxon>Uniplacotomia</taxon>
        <taxon>Trichoplacea</taxon>
        <taxon>Trichoplacidae</taxon>
        <taxon>Trichoplax</taxon>
    </lineage>
</organism>
<dbReference type="EMBL" id="DS985272">
    <property type="protein sequence ID" value="EDV19491.1"/>
    <property type="molecule type" value="Genomic_DNA"/>
</dbReference>
<dbReference type="Pfam" id="PF25998">
    <property type="entry name" value="U-box_ZFPL1"/>
    <property type="match status" value="1"/>
</dbReference>
<evidence type="ECO:0000256" key="2">
    <source>
        <dbReference type="ARBA" id="ARBA00005561"/>
    </source>
</evidence>
<sequence>MGLCKCPKRKVTNLFCFEHRVNVCDHCLAIDHYASKIEPIADCLCNARQEAIQIEEDFIHCVIISLDDQGRQDCTNNNIHRHYGQSSDDDRSIGSRLCAVKSYLNWLQDSDYDTNCGYCKKNLHGNGEVVRLLCLDIFHLECLSNYGINGHFDQNNLQDFKCPQCDAKIIQNDRLNSILGQKLTEKIAKSSWGKLIGIFGDNGTSKKETASDSKVLEVQKMNKEEGEPKDVSKSMIVQTTGNHSPVANPIAYSAQAMKIEEPSDASNSNSNQVQFSSPNLSSNLPPNPLQFSSVAQMEPDDARTKLVTSTVEKLRNNPETDSLNEIHQSLPQFFPMAVDVASVQTSRKFSRDQKSRDSYKVDMPADDPDDPDEHKYKRRSPFVWLSRLIKWKCLELVAVDI</sequence>
<dbReference type="KEGG" id="tad:TRIADDRAFT_62055"/>
<dbReference type="STRING" id="10228.B3SCQ0"/>
<evidence type="ECO:0000256" key="7">
    <source>
        <dbReference type="ARBA" id="ARBA00022989"/>
    </source>
</evidence>
<dbReference type="InterPro" id="IPR001841">
    <property type="entry name" value="Znf_RING"/>
</dbReference>
<dbReference type="SUPFAM" id="SSF57850">
    <property type="entry name" value="RING/U-box"/>
    <property type="match status" value="1"/>
</dbReference>
<dbReference type="InterPro" id="IPR039043">
    <property type="entry name" value="ZFPL1"/>
</dbReference>
<keyword evidence="3" id="KW-0812">Transmembrane</keyword>
<dbReference type="CDD" id="cd16487">
    <property type="entry name" value="mRING-H2-C3DHC3_ZFPL1"/>
    <property type="match status" value="1"/>
</dbReference>
<comment type="subcellular location">
    <subcellularLocation>
        <location evidence="1">Membrane</location>
        <topology evidence="1">Single-pass membrane protein</topology>
    </subcellularLocation>
</comment>
<comment type="similarity">
    <text evidence="2">Belongs to the ZFPL1 family.</text>
</comment>
<reference evidence="12 13" key="1">
    <citation type="journal article" date="2008" name="Nature">
        <title>The Trichoplax genome and the nature of placozoans.</title>
        <authorList>
            <person name="Srivastava M."/>
            <person name="Begovic E."/>
            <person name="Chapman J."/>
            <person name="Putnam N.H."/>
            <person name="Hellsten U."/>
            <person name="Kawashima T."/>
            <person name="Kuo A."/>
            <person name="Mitros T."/>
            <person name="Salamov A."/>
            <person name="Carpenter M.L."/>
            <person name="Signorovitch A.Y."/>
            <person name="Moreno M.A."/>
            <person name="Kamm K."/>
            <person name="Grimwood J."/>
            <person name="Schmutz J."/>
            <person name="Shapiro H."/>
            <person name="Grigoriev I.V."/>
            <person name="Buss L.W."/>
            <person name="Schierwater B."/>
            <person name="Dellaporta S.L."/>
            <person name="Rokhsar D.S."/>
        </authorList>
    </citation>
    <scope>NUCLEOTIDE SEQUENCE [LARGE SCALE GENOMIC DNA]</scope>
    <source>
        <strain evidence="12 13">Grell-BS-1999</strain>
    </source>
</reference>
<dbReference type="PROSITE" id="PS50089">
    <property type="entry name" value="ZF_RING_2"/>
    <property type="match status" value="1"/>
</dbReference>